<proteinExistence type="predicted"/>
<name>A0A9P0QLQ1_9ASCO</name>
<sequence length="103" mass="11160">MSVPQLPNSTITLVSDTLSIYNTDSAVESIIIFNSKSKKLIGASNDQVTLKFAQQITAYAANVIQDYESTPLGKANFVKVSFGSNTLIIIPNKEYSICAVVKK</sequence>
<keyword evidence="2" id="KW-1185">Reference proteome</keyword>
<dbReference type="Proteomes" id="UP000837801">
    <property type="component" value="Unassembled WGS sequence"/>
</dbReference>
<accession>A0A9P0QLQ1</accession>
<evidence type="ECO:0000313" key="2">
    <source>
        <dbReference type="Proteomes" id="UP000837801"/>
    </source>
</evidence>
<dbReference type="AlphaFoldDB" id="A0A9P0QLQ1"/>
<dbReference type="EMBL" id="CAKXYY010000002">
    <property type="protein sequence ID" value="CAH2350947.1"/>
    <property type="molecule type" value="Genomic_DNA"/>
</dbReference>
<protein>
    <submittedName>
        <fullName evidence="1">Uncharacterized protein</fullName>
    </submittedName>
</protein>
<reference evidence="1" key="1">
    <citation type="submission" date="2022-03" db="EMBL/GenBank/DDBJ databases">
        <authorList>
            <person name="Legras J.-L."/>
            <person name="Devillers H."/>
            <person name="Grondin C."/>
        </authorList>
    </citation>
    <scope>NUCLEOTIDE SEQUENCE</scope>
    <source>
        <strain evidence="1">CLIB 1423</strain>
    </source>
</reference>
<comment type="caution">
    <text evidence="1">The sequence shown here is derived from an EMBL/GenBank/DDBJ whole genome shotgun (WGS) entry which is preliminary data.</text>
</comment>
<gene>
    <name evidence="1" type="ORF">CLIB1423_02S08768</name>
</gene>
<evidence type="ECO:0000313" key="1">
    <source>
        <dbReference type="EMBL" id="CAH2350947.1"/>
    </source>
</evidence>
<organism evidence="1 2">
    <name type="scientific">[Candida] railenensis</name>
    <dbReference type="NCBI Taxonomy" id="45579"/>
    <lineage>
        <taxon>Eukaryota</taxon>
        <taxon>Fungi</taxon>
        <taxon>Dikarya</taxon>
        <taxon>Ascomycota</taxon>
        <taxon>Saccharomycotina</taxon>
        <taxon>Pichiomycetes</taxon>
        <taxon>Debaryomycetaceae</taxon>
        <taxon>Kurtzmaniella</taxon>
    </lineage>
</organism>